<comment type="similarity">
    <text evidence="1 6">Belongs to the glycosyl hydrolase 37 family.</text>
</comment>
<dbReference type="SUPFAM" id="SSF48208">
    <property type="entry name" value="Six-hairpin glycosidases"/>
    <property type="match status" value="1"/>
</dbReference>
<evidence type="ECO:0000256" key="8">
    <source>
        <dbReference type="SAM" id="SignalP"/>
    </source>
</evidence>
<evidence type="ECO:0000256" key="1">
    <source>
        <dbReference type="ARBA" id="ARBA00005615"/>
    </source>
</evidence>
<dbReference type="WBParaSite" id="MBELARI_LOCUS3583">
    <property type="protein sequence ID" value="MBELARI_LOCUS3583"/>
    <property type="gene ID" value="MBELARI_LOCUS3583"/>
</dbReference>
<feature type="transmembrane region" description="Helical" evidence="7">
    <location>
        <begin position="492"/>
        <end position="517"/>
    </location>
</feature>
<evidence type="ECO:0000256" key="3">
    <source>
        <dbReference type="ARBA" id="ARBA00019905"/>
    </source>
</evidence>
<dbReference type="PRINTS" id="PR00744">
    <property type="entry name" value="GLHYDRLASE37"/>
</dbReference>
<feature type="chain" id="PRO_5042073806" description="Trehalase" evidence="8">
    <location>
        <begin position="19"/>
        <end position="547"/>
    </location>
</feature>
<evidence type="ECO:0000313" key="10">
    <source>
        <dbReference type="WBParaSite" id="MBELARI_LOCUS3583"/>
    </source>
</evidence>
<dbReference type="EC" id="3.2.1.28" evidence="2 6"/>
<feature type="signal peptide" evidence="8">
    <location>
        <begin position="1"/>
        <end position="18"/>
    </location>
</feature>
<keyword evidence="7" id="KW-0472">Membrane</keyword>
<organism evidence="9 10">
    <name type="scientific">Mesorhabditis belari</name>
    <dbReference type="NCBI Taxonomy" id="2138241"/>
    <lineage>
        <taxon>Eukaryota</taxon>
        <taxon>Metazoa</taxon>
        <taxon>Ecdysozoa</taxon>
        <taxon>Nematoda</taxon>
        <taxon>Chromadorea</taxon>
        <taxon>Rhabditida</taxon>
        <taxon>Rhabditina</taxon>
        <taxon>Rhabditomorpha</taxon>
        <taxon>Rhabditoidea</taxon>
        <taxon>Rhabditidae</taxon>
        <taxon>Mesorhabditinae</taxon>
        <taxon>Mesorhabditis</taxon>
    </lineage>
</organism>
<dbReference type="PANTHER" id="PTHR23403:SF3">
    <property type="entry name" value="TREHALASE"/>
    <property type="match status" value="1"/>
</dbReference>
<proteinExistence type="inferred from homology"/>
<keyword evidence="4 6" id="KW-0378">Hydrolase</keyword>
<evidence type="ECO:0000256" key="6">
    <source>
        <dbReference type="RuleBase" id="RU361180"/>
    </source>
</evidence>
<evidence type="ECO:0000256" key="4">
    <source>
        <dbReference type="ARBA" id="ARBA00022801"/>
    </source>
</evidence>
<dbReference type="AlphaFoldDB" id="A0AAF3F9R4"/>
<dbReference type="PROSITE" id="PS00928">
    <property type="entry name" value="TREHALASE_2"/>
    <property type="match status" value="1"/>
</dbReference>
<keyword evidence="7" id="KW-0812">Transmembrane</keyword>
<dbReference type="Proteomes" id="UP000887575">
    <property type="component" value="Unassembled WGS sequence"/>
</dbReference>
<keyword evidence="8" id="KW-0732">Signal</keyword>
<keyword evidence="9" id="KW-1185">Reference proteome</keyword>
<evidence type="ECO:0000313" key="9">
    <source>
        <dbReference type="Proteomes" id="UP000887575"/>
    </source>
</evidence>
<dbReference type="InterPro" id="IPR018232">
    <property type="entry name" value="Glyco_hydro_37_CS"/>
</dbReference>
<protein>
    <recommendedName>
        <fullName evidence="3 6">Trehalase</fullName>
        <ecNumber evidence="2 6">3.2.1.28</ecNumber>
    </recommendedName>
    <alternativeName>
        <fullName evidence="6">Alpha-trehalose glucohydrolase</fullName>
    </alternativeName>
</protein>
<name>A0AAF3F9R4_9BILA</name>
<dbReference type="InterPro" id="IPR001661">
    <property type="entry name" value="Glyco_hydro_37"/>
</dbReference>
<keyword evidence="7" id="KW-1133">Transmembrane helix</keyword>
<accession>A0AAF3F9R4</accession>
<dbReference type="InterPro" id="IPR008928">
    <property type="entry name" value="6-hairpin_glycosidase_sf"/>
</dbReference>
<comment type="catalytic activity">
    <reaction evidence="6">
        <text>alpha,alpha-trehalose + H2O = alpha-D-glucose + beta-D-glucose</text>
        <dbReference type="Rhea" id="RHEA:32675"/>
        <dbReference type="ChEBI" id="CHEBI:15377"/>
        <dbReference type="ChEBI" id="CHEBI:15903"/>
        <dbReference type="ChEBI" id="CHEBI:16551"/>
        <dbReference type="ChEBI" id="CHEBI:17925"/>
        <dbReference type="EC" id="3.2.1.28"/>
    </reaction>
</comment>
<keyword evidence="5 6" id="KW-0326">Glycosidase</keyword>
<dbReference type="PANTHER" id="PTHR23403">
    <property type="entry name" value="TREHALASE"/>
    <property type="match status" value="1"/>
</dbReference>
<dbReference type="GO" id="GO:0004555">
    <property type="term" value="F:alpha,alpha-trehalase activity"/>
    <property type="evidence" value="ECO:0007669"/>
    <property type="project" value="UniProtKB-EC"/>
</dbReference>
<dbReference type="InterPro" id="IPR012341">
    <property type="entry name" value="6hp_glycosidase-like_sf"/>
</dbReference>
<dbReference type="GO" id="GO:0005993">
    <property type="term" value="P:trehalose catabolic process"/>
    <property type="evidence" value="ECO:0007669"/>
    <property type="project" value="TreeGrafter"/>
</dbReference>
<dbReference type="Gene3D" id="1.50.10.10">
    <property type="match status" value="2"/>
</dbReference>
<sequence>MKISALLLFLSLLQQCHSAKHIGLFGLDIGEEFHGQEVIDKPWNVTCTIPICEGPLAGIYCSGPIIESTWRFGLQEYCPGPVLKYEPEQVLANFNALSFPMKKETFAKFCDDNFDKKQYLELTSLPDYVENATFLPRIRDPEMRTFAKLVHTRWSTLARRFVPDMRHLTTRLPVLVVPNPFIVPGGFFQVYFYWDSYWIIKGLLVSNMTLTVKGMLMNFGFIIDNHGFIPNSGNIQLSRRSQPPLFVQMLADYFYATKDTEFLQTMMPTVEKEMQFWRKNRTVNVLDKNGRNRTMFQYRVITNCPRPENFLVDVENGINGSYDPQEIWSSTASACESGWDFSSRWFDHNGSKACGVPSTLKVSSTQQWDFPNVWAPNVHLFVECLLNSGDLWLVKQARDLAKRFVITVKNGLVNPKANVTATIWEKYDARFSDGTRGEGGEYYVQEGFGWTNGVMLDLINKLFINSTLDEKEQSSSEIFEEMRMMEFFRDGFHTWIILGVLVFLMLIIFWFLIYGIISSKLCSLGSRPTRDRASSQRLLDEDLEDFE</sequence>
<dbReference type="Pfam" id="PF01204">
    <property type="entry name" value="Trehalase"/>
    <property type="match status" value="2"/>
</dbReference>
<evidence type="ECO:0000256" key="5">
    <source>
        <dbReference type="ARBA" id="ARBA00023295"/>
    </source>
</evidence>
<reference evidence="10" key="1">
    <citation type="submission" date="2024-02" db="UniProtKB">
        <authorList>
            <consortium name="WormBaseParasite"/>
        </authorList>
    </citation>
    <scope>IDENTIFICATION</scope>
</reference>
<evidence type="ECO:0000256" key="2">
    <source>
        <dbReference type="ARBA" id="ARBA00012757"/>
    </source>
</evidence>
<evidence type="ECO:0000256" key="7">
    <source>
        <dbReference type="SAM" id="Phobius"/>
    </source>
</evidence>